<dbReference type="AlphaFoldDB" id="A0A9Q1BMP4"/>
<feature type="transmembrane region" description="Helical" evidence="9">
    <location>
        <begin position="270"/>
        <end position="289"/>
    </location>
</feature>
<protein>
    <submittedName>
        <fullName evidence="10">Stimulated by retinoic acid protein6 protein-like</fullName>
    </submittedName>
</protein>
<dbReference type="PANTHER" id="PTHR21444">
    <property type="entry name" value="COILED-COIL DOMAIN-CONTAINING PROTEIN 180"/>
    <property type="match status" value="1"/>
</dbReference>
<organism evidence="10 11">
    <name type="scientific">Holothuria leucospilota</name>
    <name type="common">Black long sea cucumber</name>
    <name type="synonym">Mertensiothuria leucospilota</name>
    <dbReference type="NCBI Taxonomy" id="206669"/>
    <lineage>
        <taxon>Eukaryota</taxon>
        <taxon>Metazoa</taxon>
        <taxon>Echinodermata</taxon>
        <taxon>Eleutherozoa</taxon>
        <taxon>Echinozoa</taxon>
        <taxon>Holothuroidea</taxon>
        <taxon>Aspidochirotacea</taxon>
        <taxon>Aspidochirotida</taxon>
        <taxon>Holothuriidae</taxon>
        <taxon>Holothuria</taxon>
    </lineage>
</organism>
<keyword evidence="11" id="KW-1185">Reference proteome</keyword>
<accession>A0A9Q1BMP4</accession>
<evidence type="ECO:0000313" key="10">
    <source>
        <dbReference type="EMBL" id="KAJ8029455.1"/>
    </source>
</evidence>
<dbReference type="EMBL" id="JAIZAY010000014">
    <property type="protein sequence ID" value="KAJ8029455.1"/>
    <property type="molecule type" value="Genomic_DNA"/>
</dbReference>
<evidence type="ECO:0000256" key="2">
    <source>
        <dbReference type="ARBA" id="ARBA00022448"/>
    </source>
</evidence>
<feature type="compositionally biased region" description="Polar residues" evidence="8">
    <location>
        <begin position="720"/>
        <end position="749"/>
    </location>
</feature>
<dbReference type="Pfam" id="PF14752">
    <property type="entry name" value="RBP_receptor"/>
    <property type="match status" value="1"/>
</dbReference>
<feature type="transmembrane region" description="Helical" evidence="9">
    <location>
        <begin position="405"/>
        <end position="428"/>
    </location>
</feature>
<dbReference type="GO" id="GO:0034632">
    <property type="term" value="F:retinol transmembrane transporter activity"/>
    <property type="evidence" value="ECO:0007669"/>
    <property type="project" value="InterPro"/>
</dbReference>
<feature type="transmembrane region" description="Helical" evidence="9">
    <location>
        <begin position="83"/>
        <end position="104"/>
    </location>
</feature>
<dbReference type="Proteomes" id="UP001152320">
    <property type="component" value="Chromosome 14"/>
</dbReference>
<reference evidence="10" key="1">
    <citation type="submission" date="2021-10" db="EMBL/GenBank/DDBJ databases">
        <title>Tropical sea cucumber genome reveals ecological adaptation and Cuvierian tubules defense mechanism.</title>
        <authorList>
            <person name="Chen T."/>
        </authorList>
    </citation>
    <scope>NUCLEOTIDE SEQUENCE</scope>
    <source>
        <strain evidence="10">Nanhai2018</strain>
        <tissue evidence="10">Muscle</tissue>
    </source>
</reference>
<feature type="region of interest" description="Disordered" evidence="8">
    <location>
        <begin position="715"/>
        <end position="749"/>
    </location>
</feature>
<sequence length="749" mass="85761">MTDNVTTASWTDTIETLPPEVTCVGTSIWINFIHYSVIPAIVIIILLSFLEKRKDDRLKSFFGLRHFAFIYPINLIDNQENRIAYALAFGATATLVLDLFSGTFEYYYDAASNQPWVRILLGVIGTVEVGVDCYPMFACIASRNRLVGSIFGFLYTSTWFSFQVASVILCPVTYKGTSISYEPRLGEIPTLVCIFFLDLKFLQDLVVALRDRVKGRKSTMVEKFMKTAEAVYVKNLFKRKKDKIFPKNKFEEYLFKYYDPVPGFVFPTRLICTFTVALICQYQLGIIFFRNGIRSLKELFVEIDEALGIAKVQFNWTEEKYESAIELSGDYGVAAQVCWWVASGLAIAFSLMMVVHIFLCYQKHMLRMFQSDKLFLPRQSLSSAESVTGNLQYCGFQIAYYLSGYAIMQGLVFFLIYLVTGGVILPFIHFTSRVVHVLVNTVVPTVIVIALVFASQPILAKTYFLQERIEPDDWDKPLALKHREGFHNFSYFLVFLNVLVGVVAAVVRVMTSLLLGLFLVMRIDRPILMRGFEKLDQSYKAYVGNLVFLNAHSHPVMVSFCKIMYYMSLTKRKQERKRTYTRPTSCDFSDVPGLSPYDPAETPEMEWRKPLSRSVKRWQIAYTLIFNPKLIETRKPSSSLSYQGLENLLANNQISTLRRHRNEVLLRSKGIKRNEIDMIMKKVEEGNLGQALLARLQQIYPNNFEDFEMIDHPSCENDEQSLGPSTSMTELVSDSTPSYGSIRQNSSET</sequence>
<proteinExistence type="predicted"/>
<keyword evidence="6 9" id="KW-0472">Membrane</keyword>
<dbReference type="GO" id="GO:0005886">
    <property type="term" value="C:plasma membrane"/>
    <property type="evidence" value="ECO:0007669"/>
    <property type="project" value="UniProtKB-SubCell"/>
</dbReference>
<gene>
    <name evidence="10" type="ORF">HOLleu_28847</name>
</gene>
<comment type="subcellular location">
    <subcellularLocation>
        <location evidence="1">Cell membrane</location>
        <topology evidence="1">Multi-pass membrane protein</topology>
    </subcellularLocation>
</comment>
<comment type="caution">
    <text evidence="10">The sequence shown here is derived from an EMBL/GenBank/DDBJ whole genome shotgun (WGS) entry which is preliminary data.</text>
</comment>
<keyword evidence="3" id="KW-1003">Cell membrane</keyword>
<evidence type="ECO:0000256" key="9">
    <source>
        <dbReference type="SAM" id="Phobius"/>
    </source>
</evidence>
<feature type="transmembrane region" description="Helical" evidence="9">
    <location>
        <begin position="434"/>
        <end position="454"/>
    </location>
</feature>
<evidence type="ECO:0000256" key="6">
    <source>
        <dbReference type="ARBA" id="ARBA00023136"/>
    </source>
</evidence>
<dbReference type="OrthoDB" id="2376984at2759"/>
<keyword evidence="4 9" id="KW-0812">Transmembrane</keyword>
<evidence type="ECO:0000256" key="5">
    <source>
        <dbReference type="ARBA" id="ARBA00022989"/>
    </source>
</evidence>
<keyword evidence="5 9" id="KW-1133">Transmembrane helix</keyword>
<feature type="transmembrane region" description="Helical" evidence="9">
    <location>
        <begin position="116"/>
        <end position="134"/>
    </location>
</feature>
<feature type="transmembrane region" description="Helical" evidence="9">
    <location>
        <begin position="339"/>
        <end position="361"/>
    </location>
</feature>
<evidence type="ECO:0000256" key="8">
    <source>
        <dbReference type="SAM" id="MobiDB-lite"/>
    </source>
</evidence>
<keyword evidence="7" id="KW-0675">Receptor</keyword>
<name>A0A9Q1BMP4_HOLLE</name>
<evidence type="ECO:0000256" key="1">
    <source>
        <dbReference type="ARBA" id="ARBA00004651"/>
    </source>
</evidence>
<dbReference type="InterPro" id="IPR026612">
    <property type="entry name" value="STRA6-like"/>
</dbReference>
<feature type="transmembrane region" description="Helical" evidence="9">
    <location>
        <begin position="146"/>
        <end position="168"/>
    </location>
</feature>
<dbReference type="GO" id="GO:0071939">
    <property type="term" value="P:vitamin A import into cell"/>
    <property type="evidence" value="ECO:0007669"/>
    <property type="project" value="TreeGrafter"/>
</dbReference>
<evidence type="ECO:0000313" key="11">
    <source>
        <dbReference type="Proteomes" id="UP001152320"/>
    </source>
</evidence>
<dbReference type="GO" id="GO:0038023">
    <property type="term" value="F:signaling receptor activity"/>
    <property type="evidence" value="ECO:0007669"/>
    <property type="project" value="InterPro"/>
</dbReference>
<dbReference type="PANTHER" id="PTHR21444:SF15">
    <property type="entry name" value="RECEPTOR FOR RETINOL UPTAKE STRA6"/>
    <property type="match status" value="1"/>
</dbReference>
<evidence type="ECO:0000256" key="4">
    <source>
        <dbReference type="ARBA" id="ARBA00022692"/>
    </source>
</evidence>
<keyword evidence="2" id="KW-0813">Transport</keyword>
<feature type="transmembrane region" description="Helical" evidence="9">
    <location>
        <begin position="28"/>
        <end position="50"/>
    </location>
</feature>
<evidence type="ECO:0000256" key="3">
    <source>
        <dbReference type="ARBA" id="ARBA00022475"/>
    </source>
</evidence>
<evidence type="ECO:0000256" key="7">
    <source>
        <dbReference type="ARBA" id="ARBA00023170"/>
    </source>
</evidence>
<feature type="transmembrane region" description="Helical" evidence="9">
    <location>
        <begin position="491"/>
        <end position="521"/>
    </location>
</feature>